<protein>
    <recommendedName>
        <fullName evidence="5">Prefoldin subunit 1</fullName>
    </recommendedName>
</protein>
<reference evidence="3 4" key="1">
    <citation type="submission" date="2019-09" db="EMBL/GenBank/DDBJ databases">
        <title>A chromosome-level genome assembly of the Chinese tupelo Nyssa sinensis.</title>
        <authorList>
            <person name="Yang X."/>
            <person name="Kang M."/>
            <person name="Yang Y."/>
            <person name="Xiong H."/>
            <person name="Wang M."/>
            <person name="Zhang Z."/>
            <person name="Wang Z."/>
            <person name="Wu H."/>
            <person name="Ma T."/>
            <person name="Liu J."/>
            <person name="Xi Z."/>
        </authorList>
    </citation>
    <scope>NUCLEOTIDE SEQUENCE [LARGE SCALE GENOMIC DNA]</scope>
    <source>
        <strain evidence="3">J267</strain>
        <tissue evidence="3">Leaf</tissue>
    </source>
</reference>
<gene>
    <name evidence="3" type="ORF">F0562_014597</name>
</gene>
<dbReference type="AlphaFoldDB" id="A0A5J4ZTC1"/>
<dbReference type="EMBL" id="CM018049">
    <property type="protein sequence ID" value="KAA8520341.1"/>
    <property type="molecule type" value="Genomic_DNA"/>
</dbReference>
<dbReference type="Proteomes" id="UP000325577">
    <property type="component" value="Linkage Group LG6"/>
</dbReference>
<name>A0A5J4ZTC1_9ASTE</name>
<evidence type="ECO:0008006" key="5">
    <source>
        <dbReference type="Google" id="ProtNLM"/>
    </source>
</evidence>
<keyword evidence="4" id="KW-1185">Reference proteome</keyword>
<feature type="region of interest" description="Disordered" evidence="2">
    <location>
        <begin position="1"/>
        <end position="20"/>
    </location>
</feature>
<organism evidence="3 4">
    <name type="scientific">Nyssa sinensis</name>
    <dbReference type="NCBI Taxonomy" id="561372"/>
    <lineage>
        <taxon>Eukaryota</taxon>
        <taxon>Viridiplantae</taxon>
        <taxon>Streptophyta</taxon>
        <taxon>Embryophyta</taxon>
        <taxon>Tracheophyta</taxon>
        <taxon>Spermatophyta</taxon>
        <taxon>Magnoliopsida</taxon>
        <taxon>eudicotyledons</taxon>
        <taxon>Gunneridae</taxon>
        <taxon>Pentapetalae</taxon>
        <taxon>asterids</taxon>
        <taxon>Cornales</taxon>
        <taxon>Nyssaceae</taxon>
        <taxon>Nyssa</taxon>
    </lineage>
</organism>
<sequence length="85" mass="9460">MATTSASSPSPVVSNSIATNPDRDLIKQIRSHEVAIEELRNISSSRAVYQKNGNIFFRTTVQKATAFEQRQLDTTKAKLQKLNLP</sequence>
<dbReference type="Pfam" id="PF01920">
    <property type="entry name" value="Prefoldin_2"/>
    <property type="match status" value="1"/>
</dbReference>
<evidence type="ECO:0000256" key="1">
    <source>
        <dbReference type="ARBA" id="ARBA00008045"/>
    </source>
</evidence>
<dbReference type="GO" id="GO:0009409">
    <property type="term" value="P:response to cold"/>
    <property type="evidence" value="ECO:0007669"/>
    <property type="project" value="UniProtKB-ARBA"/>
</dbReference>
<dbReference type="SUPFAM" id="SSF46579">
    <property type="entry name" value="Prefoldin"/>
    <property type="match status" value="1"/>
</dbReference>
<dbReference type="GO" id="GO:0016272">
    <property type="term" value="C:prefoldin complex"/>
    <property type="evidence" value="ECO:0007669"/>
    <property type="project" value="InterPro"/>
</dbReference>
<comment type="similarity">
    <text evidence="1">Belongs to the prefoldin subunit beta family.</text>
</comment>
<evidence type="ECO:0000256" key="2">
    <source>
        <dbReference type="SAM" id="MobiDB-lite"/>
    </source>
</evidence>
<evidence type="ECO:0000313" key="4">
    <source>
        <dbReference type="Proteomes" id="UP000325577"/>
    </source>
</evidence>
<dbReference type="GO" id="GO:0006457">
    <property type="term" value="P:protein folding"/>
    <property type="evidence" value="ECO:0007669"/>
    <property type="project" value="InterPro"/>
</dbReference>
<dbReference type="GO" id="GO:0051082">
    <property type="term" value="F:unfolded protein binding"/>
    <property type="evidence" value="ECO:0007669"/>
    <property type="project" value="InterPro"/>
</dbReference>
<dbReference type="InterPro" id="IPR009053">
    <property type="entry name" value="Prefoldin"/>
</dbReference>
<dbReference type="OrthoDB" id="1894836at2759"/>
<dbReference type="Gene3D" id="1.10.287.370">
    <property type="match status" value="1"/>
</dbReference>
<accession>A0A5J4ZTC1</accession>
<dbReference type="InterPro" id="IPR002777">
    <property type="entry name" value="PFD_beta-like"/>
</dbReference>
<evidence type="ECO:0000313" key="3">
    <source>
        <dbReference type="EMBL" id="KAA8520341.1"/>
    </source>
</evidence>
<feature type="compositionally biased region" description="Low complexity" evidence="2">
    <location>
        <begin position="1"/>
        <end position="14"/>
    </location>
</feature>
<proteinExistence type="inferred from homology"/>